<dbReference type="SUPFAM" id="SSF51182">
    <property type="entry name" value="RmlC-like cupins"/>
    <property type="match status" value="1"/>
</dbReference>
<dbReference type="EMBL" id="MU859073">
    <property type="protein sequence ID" value="KAK3955703.1"/>
    <property type="molecule type" value="Genomic_DNA"/>
</dbReference>
<evidence type="ECO:0000313" key="1">
    <source>
        <dbReference type="EMBL" id="KAK3955703.1"/>
    </source>
</evidence>
<keyword evidence="2" id="KW-1185">Reference proteome</keyword>
<name>A0AAN6P521_9PEZI</name>
<dbReference type="InterPro" id="IPR014710">
    <property type="entry name" value="RmlC-like_jellyroll"/>
</dbReference>
<accession>A0AAN6P521</accession>
<proteinExistence type="predicted"/>
<dbReference type="AlphaFoldDB" id="A0AAN6P521"/>
<reference evidence="1" key="2">
    <citation type="submission" date="2023-06" db="EMBL/GenBank/DDBJ databases">
        <authorList>
            <consortium name="Lawrence Berkeley National Laboratory"/>
            <person name="Mondo S.J."/>
            <person name="Hensen N."/>
            <person name="Bonometti L."/>
            <person name="Westerberg I."/>
            <person name="Brannstrom I.O."/>
            <person name="Guillou S."/>
            <person name="Cros-Aarteil S."/>
            <person name="Calhoun S."/>
            <person name="Haridas S."/>
            <person name="Kuo A."/>
            <person name="Pangilinan J."/>
            <person name="Riley R."/>
            <person name="Labutti K."/>
            <person name="Andreopoulos B."/>
            <person name="Lipzen A."/>
            <person name="Chen C."/>
            <person name="Yanf M."/>
            <person name="Daum C."/>
            <person name="Ng V."/>
            <person name="Clum A."/>
            <person name="Steindorff A."/>
            <person name="Ohm R."/>
            <person name="Martin F."/>
            <person name="Silar P."/>
            <person name="Natvig D."/>
            <person name="Lalanne C."/>
            <person name="Gautier V."/>
            <person name="Ament-Velasquez S.L."/>
            <person name="Kruys A."/>
            <person name="Hutchinson M.I."/>
            <person name="Powell A.J."/>
            <person name="Barry K."/>
            <person name="Miller A.N."/>
            <person name="Grigoriev I.V."/>
            <person name="Debuchy R."/>
            <person name="Gladieux P."/>
            <person name="Thoren M.H."/>
            <person name="Johannesson H."/>
        </authorList>
    </citation>
    <scope>NUCLEOTIDE SEQUENCE</scope>
    <source>
        <strain evidence="1">CBS 626.80</strain>
    </source>
</reference>
<evidence type="ECO:0000313" key="2">
    <source>
        <dbReference type="Proteomes" id="UP001303222"/>
    </source>
</evidence>
<dbReference type="Proteomes" id="UP001303222">
    <property type="component" value="Unassembled WGS sequence"/>
</dbReference>
<dbReference type="InterPro" id="IPR011051">
    <property type="entry name" value="RmlC_Cupin_sf"/>
</dbReference>
<reference evidence="1" key="1">
    <citation type="journal article" date="2023" name="Mol. Phylogenet. Evol.">
        <title>Genome-scale phylogeny and comparative genomics of the fungal order Sordariales.</title>
        <authorList>
            <person name="Hensen N."/>
            <person name="Bonometti L."/>
            <person name="Westerberg I."/>
            <person name="Brannstrom I.O."/>
            <person name="Guillou S."/>
            <person name="Cros-Aarteil S."/>
            <person name="Calhoun S."/>
            <person name="Haridas S."/>
            <person name="Kuo A."/>
            <person name="Mondo S."/>
            <person name="Pangilinan J."/>
            <person name="Riley R."/>
            <person name="LaButti K."/>
            <person name="Andreopoulos B."/>
            <person name="Lipzen A."/>
            <person name="Chen C."/>
            <person name="Yan M."/>
            <person name="Daum C."/>
            <person name="Ng V."/>
            <person name="Clum A."/>
            <person name="Steindorff A."/>
            <person name="Ohm R.A."/>
            <person name="Martin F."/>
            <person name="Silar P."/>
            <person name="Natvig D.O."/>
            <person name="Lalanne C."/>
            <person name="Gautier V."/>
            <person name="Ament-Velasquez S.L."/>
            <person name="Kruys A."/>
            <person name="Hutchinson M.I."/>
            <person name="Powell A.J."/>
            <person name="Barry K."/>
            <person name="Miller A.N."/>
            <person name="Grigoriev I.V."/>
            <person name="Debuchy R."/>
            <person name="Gladieux P."/>
            <person name="Hiltunen Thoren M."/>
            <person name="Johannesson H."/>
        </authorList>
    </citation>
    <scope>NUCLEOTIDE SEQUENCE</scope>
    <source>
        <strain evidence="1">CBS 626.80</strain>
    </source>
</reference>
<dbReference type="Gene3D" id="2.60.120.10">
    <property type="entry name" value="Jelly Rolls"/>
    <property type="match status" value="1"/>
</dbReference>
<organism evidence="1 2">
    <name type="scientific">Pseudoneurospora amorphoporcata</name>
    <dbReference type="NCBI Taxonomy" id="241081"/>
    <lineage>
        <taxon>Eukaryota</taxon>
        <taxon>Fungi</taxon>
        <taxon>Dikarya</taxon>
        <taxon>Ascomycota</taxon>
        <taxon>Pezizomycotina</taxon>
        <taxon>Sordariomycetes</taxon>
        <taxon>Sordariomycetidae</taxon>
        <taxon>Sordariales</taxon>
        <taxon>Sordariaceae</taxon>
        <taxon>Pseudoneurospora</taxon>
    </lineage>
</organism>
<sequence>MGHFVENIGDEPLVMLEMFRADEFLDISLFQWLGETPQRQVADTLFSDDAEGRQKFLDAINNPKRDEVSKGPEAQ</sequence>
<comment type="caution">
    <text evidence="1">The sequence shown here is derived from an EMBL/GenBank/DDBJ whole genome shotgun (WGS) entry which is preliminary data.</text>
</comment>
<protein>
    <submittedName>
        <fullName evidence="1">Uncharacterized protein</fullName>
    </submittedName>
</protein>
<gene>
    <name evidence="1" type="ORF">QBC32DRAFT_310822</name>
</gene>